<dbReference type="PRINTS" id="PR00771">
    <property type="entry name" value="ENTEROTOXINA"/>
</dbReference>
<dbReference type="Gene3D" id="3.90.210.10">
    <property type="entry name" value="Heat-Labile Enterotoxin, subunit A"/>
    <property type="match status" value="1"/>
</dbReference>
<feature type="chain" id="PRO_5003235833" evidence="6">
    <location>
        <begin position="23"/>
        <end position="709"/>
    </location>
</feature>
<organism evidence="7 8">
    <name type="scientific">Metarhizium robertsii (strain ARSEF 23 / ATCC MYA-3075)</name>
    <name type="common">Metarhizium anisopliae (strain ARSEF 23)</name>
    <dbReference type="NCBI Taxonomy" id="655844"/>
    <lineage>
        <taxon>Eukaryota</taxon>
        <taxon>Fungi</taxon>
        <taxon>Dikarya</taxon>
        <taxon>Ascomycota</taxon>
        <taxon>Pezizomycotina</taxon>
        <taxon>Sordariomycetes</taxon>
        <taxon>Hypocreomycetidae</taxon>
        <taxon>Hypocreales</taxon>
        <taxon>Clavicipitaceae</taxon>
        <taxon>Metarhizium</taxon>
    </lineage>
</organism>
<feature type="signal peptide" evidence="6">
    <location>
        <begin position="1"/>
        <end position="22"/>
    </location>
</feature>
<dbReference type="GO" id="GO:0090729">
    <property type="term" value="F:toxin activity"/>
    <property type="evidence" value="ECO:0007669"/>
    <property type="project" value="UniProtKB-KW"/>
</dbReference>
<dbReference type="InterPro" id="IPR001144">
    <property type="entry name" value="Enterotoxin_A"/>
</dbReference>
<dbReference type="RefSeq" id="XP_007817263.1">
    <property type="nucleotide sequence ID" value="XM_007819072.1"/>
</dbReference>
<reference evidence="7 8" key="2">
    <citation type="journal article" date="2014" name="Proc. Natl. Acad. Sci. U.S.A.">
        <title>Trajectory and genomic determinants of fungal-pathogen speciation and host adaptation.</title>
        <authorList>
            <person name="Hu X."/>
            <person name="Xiao G."/>
            <person name="Zheng P."/>
            <person name="Shang Y."/>
            <person name="Su Y."/>
            <person name="Zhang X."/>
            <person name="Liu X."/>
            <person name="Zhan S."/>
            <person name="St Leger R.J."/>
            <person name="Wang C."/>
        </authorList>
    </citation>
    <scope>GENOME REANNOTATION</scope>
    <source>
        <strain evidence="8">ARSEF 23 / ATCC MYA-3075</strain>
    </source>
</reference>
<keyword evidence="2 6" id="KW-0732">Signal</keyword>
<evidence type="ECO:0000256" key="3">
    <source>
        <dbReference type="ARBA" id="ARBA00023026"/>
    </source>
</evidence>
<protein>
    <submittedName>
        <fullName evidence="7">Heat-labile enterotoxin IIB, A chain</fullName>
    </submittedName>
</protein>
<keyword evidence="4" id="KW-1015">Disulfide bond</keyword>
<dbReference type="AlphaFoldDB" id="E9EM29"/>
<keyword evidence="1" id="KW-0800">Toxin</keyword>
<evidence type="ECO:0000313" key="7">
    <source>
        <dbReference type="EMBL" id="EFZ04000.1"/>
    </source>
</evidence>
<accession>E9EM29</accession>
<reference evidence="7 8" key="1">
    <citation type="journal article" date="2011" name="PLoS Genet.">
        <title>Genome sequencing and comparative transcriptomics of the model entomopathogenic fungi Metarhizium anisopliae and M. acridum.</title>
        <authorList>
            <person name="Gao Q."/>
            <person name="Jin K."/>
            <person name="Ying S.H."/>
            <person name="Zhang Y."/>
            <person name="Xiao G."/>
            <person name="Shang Y."/>
            <person name="Duan Z."/>
            <person name="Hu X."/>
            <person name="Xie X.Q."/>
            <person name="Zhou G."/>
            <person name="Peng G."/>
            <person name="Luo Z."/>
            <person name="Huang W."/>
            <person name="Wang B."/>
            <person name="Fang W."/>
            <person name="Wang S."/>
            <person name="Zhong Y."/>
            <person name="Ma L.J."/>
            <person name="St Leger R.J."/>
            <person name="Zhao G.P."/>
            <person name="Pei Y."/>
            <person name="Feng M.G."/>
            <person name="Xia Y."/>
            <person name="Wang C."/>
        </authorList>
    </citation>
    <scope>NUCLEOTIDE SEQUENCE [LARGE SCALE GENOMIC DNA]</scope>
    <source>
        <strain evidence="8">ARSEF 23 / ATCC MYA-3075</strain>
    </source>
</reference>
<dbReference type="SUPFAM" id="SSF56399">
    <property type="entry name" value="ADP-ribosylation"/>
    <property type="match status" value="1"/>
</dbReference>
<dbReference type="HOGENOM" id="CLU_381760_0_0_1"/>
<dbReference type="EMBL" id="ADNJ02000008">
    <property type="protein sequence ID" value="EFZ04000.1"/>
    <property type="molecule type" value="Genomic_DNA"/>
</dbReference>
<comment type="caution">
    <text evidence="7">The sequence shown here is derived from an EMBL/GenBank/DDBJ whole genome shotgun (WGS) entry which is preliminary data.</text>
</comment>
<keyword evidence="8" id="KW-1185">Reference proteome</keyword>
<sequence length="709" mass="79922">MRWDSLVSAAHLALLAIDPISAFPNGKRDVVGRAPKQPAKEVFRGNFRSPRDVAKDGGFRPQGNYANDDQAFSIYRHMVGEHGREDDSDLSDEDSDKEWTSAFVSVTTSVDTAASYGRWVYRIHATPNMIDPTEGEENQPEIFALGGVPWSQVIGWYELRFENNESVNAEGITANDFTPNPAYQPRYDGYTLTTVEPRGPWRSHDRNYWTQFINGPNITPAVGFTGQFPLNFGTYSLDGLPGPSEETQIERPPPTPPEAAALSAEDIVMAAEFLHKHNAPCDVSGVDPQTQYLILEADAGFARSLARLHHERPNDTLPTPFDEADQQIQAIIERLRRGQEPNTCQLVGACSGLKLSQKKRATSKHRKGPLVRATRKFMLTRRFPAPEAVSKLCKKMQRPKRSKNRLHPATQNSEKCVLRSPLKIKVQLSNDTSAGSWDRLFLEMGKNTRYERGQPAYLLKESPSAGDVMYLDVDLADAYPNKAVTIKDIKKVRLVSYLDNGKEGTNELELQDITLTGKCAASPRAAEARIKARQWFTSWSSALKPKDWVWKTDCEKLTRLKFEWSLGNKVRAGTWDDLKLGSHRDRKVRAHDVQFATNPSAGDSGGEEINLREMYGSASVHVDRVDFFHVYSTTRWPGSGEDEWEFGGIKFRAQCEGFDKAVVLDKFGSDYNWHSRSNGIDLPIAAGDWRWEDEDFQKQHPFPREKDEL</sequence>
<dbReference type="Pfam" id="PF01375">
    <property type="entry name" value="Enterotoxin_a"/>
    <property type="match status" value="1"/>
</dbReference>
<feature type="compositionally biased region" description="Basic residues" evidence="5">
    <location>
        <begin position="392"/>
        <end position="406"/>
    </location>
</feature>
<evidence type="ECO:0000256" key="2">
    <source>
        <dbReference type="ARBA" id="ARBA00022729"/>
    </source>
</evidence>
<evidence type="ECO:0000256" key="4">
    <source>
        <dbReference type="ARBA" id="ARBA00023157"/>
    </source>
</evidence>
<dbReference type="KEGG" id="maj:MAA_01074"/>
<proteinExistence type="predicted"/>
<feature type="region of interest" description="Disordered" evidence="5">
    <location>
        <begin position="390"/>
        <end position="413"/>
    </location>
</feature>
<dbReference type="OrthoDB" id="4924915at2759"/>
<name>E9EM29_METRA</name>
<evidence type="ECO:0000256" key="1">
    <source>
        <dbReference type="ARBA" id="ARBA00022656"/>
    </source>
</evidence>
<evidence type="ECO:0000256" key="5">
    <source>
        <dbReference type="SAM" id="MobiDB-lite"/>
    </source>
</evidence>
<evidence type="ECO:0000313" key="8">
    <source>
        <dbReference type="Proteomes" id="UP000002498"/>
    </source>
</evidence>
<dbReference type="GeneID" id="19255360"/>
<keyword evidence="3" id="KW-0843">Virulence</keyword>
<evidence type="ECO:0000256" key="6">
    <source>
        <dbReference type="SAM" id="SignalP"/>
    </source>
</evidence>
<gene>
    <name evidence="7" type="ORF">MAA_01074</name>
</gene>
<dbReference type="Proteomes" id="UP000002498">
    <property type="component" value="Unassembled WGS sequence"/>
</dbReference>